<accession>R7RYJ4</accession>
<gene>
    <name evidence="3" type="ORF">STEHIDRAFT_163228</name>
</gene>
<feature type="compositionally biased region" description="Polar residues" evidence="2">
    <location>
        <begin position="506"/>
        <end position="521"/>
    </location>
</feature>
<keyword evidence="1" id="KW-0175">Coiled coil</keyword>
<evidence type="ECO:0000256" key="1">
    <source>
        <dbReference type="SAM" id="Coils"/>
    </source>
</evidence>
<dbReference type="EMBL" id="JH687400">
    <property type="protein sequence ID" value="EIM79975.1"/>
    <property type="molecule type" value="Genomic_DNA"/>
</dbReference>
<sequence length="521" mass="60052">MADNARRGTGVPLNPISSSVDALLHLSEPQLPNDSPRERNPNTLHNLLSDAKSTLANDLSTVSTSISRIQDDFTRLTGKPPRKRLEIFSRVKTIRVPKQAYGSLQRDLEKVASTVSEGWGDSVLSKVEAMQERLIEKWEAEQKVRENVYQRRIEEATRDRDEHVEAQVAAESIIETFRENARTSLAEKEETLKQLAKEQEEKDELLEKVTNMERERENFVKAQEMGTAVIEALKENVRTEITQRERVADQLSTEKMFKAVLQERVSCMATERDELIKAQGIAETAIDALYANLRAETAKWEDLEEQLHREKTRSDVEARMTERIADLEAQVDSERKAAGKLHAECSMLHEDISKVQRELKDEKCRVDGLIEQVVQRRTAMKKLEDDLTKSFVERRRERKDGDKRLAEEAARASDMKVRSDQEREEVFKMLEALKSKMRADKGEAERRLAEEVARRINLEREIVVYHDNEARRKDIESGREKETHCVAMEWELPGLEKRNQERTDRSGSYTSRCAVPSQRTA</sequence>
<feature type="region of interest" description="Disordered" evidence="2">
    <location>
        <begin position="398"/>
        <end position="417"/>
    </location>
</feature>
<dbReference type="RefSeq" id="XP_007310961.1">
    <property type="nucleotide sequence ID" value="XM_007310899.1"/>
</dbReference>
<proteinExistence type="predicted"/>
<dbReference type="AlphaFoldDB" id="R7RYJ4"/>
<evidence type="ECO:0000256" key="2">
    <source>
        <dbReference type="SAM" id="MobiDB-lite"/>
    </source>
</evidence>
<feature type="compositionally biased region" description="Basic and acidic residues" evidence="2">
    <location>
        <begin position="494"/>
        <end position="505"/>
    </location>
</feature>
<dbReference type="Proteomes" id="UP000053927">
    <property type="component" value="Unassembled WGS sequence"/>
</dbReference>
<organism evidence="3 4">
    <name type="scientific">Stereum hirsutum (strain FP-91666)</name>
    <name type="common">White-rot fungus</name>
    <dbReference type="NCBI Taxonomy" id="721885"/>
    <lineage>
        <taxon>Eukaryota</taxon>
        <taxon>Fungi</taxon>
        <taxon>Dikarya</taxon>
        <taxon>Basidiomycota</taxon>
        <taxon>Agaricomycotina</taxon>
        <taxon>Agaricomycetes</taxon>
        <taxon>Russulales</taxon>
        <taxon>Stereaceae</taxon>
        <taxon>Stereum</taxon>
    </lineage>
</organism>
<reference evidence="4" key="1">
    <citation type="journal article" date="2012" name="Science">
        <title>The Paleozoic origin of enzymatic lignin decomposition reconstructed from 31 fungal genomes.</title>
        <authorList>
            <person name="Floudas D."/>
            <person name="Binder M."/>
            <person name="Riley R."/>
            <person name="Barry K."/>
            <person name="Blanchette R.A."/>
            <person name="Henrissat B."/>
            <person name="Martinez A.T."/>
            <person name="Otillar R."/>
            <person name="Spatafora J.W."/>
            <person name="Yadav J.S."/>
            <person name="Aerts A."/>
            <person name="Benoit I."/>
            <person name="Boyd A."/>
            <person name="Carlson A."/>
            <person name="Copeland A."/>
            <person name="Coutinho P.M."/>
            <person name="de Vries R.P."/>
            <person name="Ferreira P."/>
            <person name="Findley K."/>
            <person name="Foster B."/>
            <person name="Gaskell J."/>
            <person name="Glotzer D."/>
            <person name="Gorecki P."/>
            <person name="Heitman J."/>
            <person name="Hesse C."/>
            <person name="Hori C."/>
            <person name="Igarashi K."/>
            <person name="Jurgens J.A."/>
            <person name="Kallen N."/>
            <person name="Kersten P."/>
            <person name="Kohler A."/>
            <person name="Kuees U."/>
            <person name="Kumar T.K.A."/>
            <person name="Kuo A."/>
            <person name="LaButti K."/>
            <person name="Larrondo L.F."/>
            <person name="Lindquist E."/>
            <person name="Ling A."/>
            <person name="Lombard V."/>
            <person name="Lucas S."/>
            <person name="Lundell T."/>
            <person name="Martin R."/>
            <person name="McLaughlin D.J."/>
            <person name="Morgenstern I."/>
            <person name="Morin E."/>
            <person name="Murat C."/>
            <person name="Nagy L.G."/>
            <person name="Nolan M."/>
            <person name="Ohm R.A."/>
            <person name="Patyshakuliyeva A."/>
            <person name="Rokas A."/>
            <person name="Ruiz-Duenas F.J."/>
            <person name="Sabat G."/>
            <person name="Salamov A."/>
            <person name="Samejima M."/>
            <person name="Schmutz J."/>
            <person name="Slot J.C."/>
            <person name="St John F."/>
            <person name="Stenlid J."/>
            <person name="Sun H."/>
            <person name="Sun S."/>
            <person name="Syed K."/>
            <person name="Tsang A."/>
            <person name="Wiebenga A."/>
            <person name="Young D."/>
            <person name="Pisabarro A."/>
            <person name="Eastwood D.C."/>
            <person name="Martin F."/>
            <person name="Cullen D."/>
            <person name="Grigoriev I.V."/>
            <person name="Hibbett D.S."/>
        </authorList>
    </citation>
    <scope>NUCLEOTIDE SEQUENCE [LARGE SCALE GENOMIC DNA]</scope>
    <source>
        <strain evidence="4">FP-91666</strain>
    </source>
</reference>
<feature type="region of interest" description="Disordered" evidence="2">
    <location>
        <begin position="493"/>
        <end position="521"/>
    </location>
</feature>
<feature type="coiled-coil region" evidence="1">
    <location>
        <begin position="286"/>
        <end position="372"/>
    </location>
</feature>
<name>R7RYJ4_STEHR</name>
<evidence type="ECO:0000313" key="4">
    <source>
        <dbReference type="Proteomes" id="UP000053927"/>
    </source>
</evidence>
<keyword evidence="4" id="KW-1185">Reference proteome</keyword>
<dbReference type="KEGG" id="shs:STEHIDRAFT_163228"/>
<dbReference type="GeneID" id="18802260"/>
<evidence type="ECO:0000313" key="3">
    <source>
        <dbReference type="EMBL" id="EIM79975.1"/>
    </source>
</evidence>
<protein>
    <submittedName>
        <fullName evidence="3">Uncharacterized protein</fullName>
    </submittedName>
</protein>
<feature type="coiled-coil region" evidence="1">
    <location>
        <begin position="178"/>
        <end position="250"/>
    </location>
</feature>